<keyword evidence="1" id="KW-0812">Transmembrane</keyword>
<proteinExistence type="predicted"/>
<name>A0ABS5C7P4_9BACL</name>
<keyword evidence="1" id="KW-1133">Transmembrane helix</keyword>
<sequence>MNDLKQAYELLGLPEGAAKEDVEKRYFILIRRDRVTKQREASEHTDEQGISLEEINRAYKLILEMEDQKTTEQFNQANYGKYKAMGPFVQKTEHFINYYKFHVLGVIAVILIIIFGTRAYIDHRHEMAELAKLPPVDVSVSFFGEYFSEDGTYPMSDLKPLENRFLSQFPDWKRVTVFFTYVPSQMNSQQDSAMIQKSMIDLMMNKADVYIMDRDNFIKLAQDGSLLPLDGENQSKLGSGYKPELALKTVTEDVPEQHVYGVDISGSPLMEGLPVIGKEYIAGIRINGEKRDNAFKFIANYLQPAAAK</sequence>
<evidence type="ECO:0000259" key="2">
    <source>
        <dbReference type="PROSITE" id="PS50076"/>
    </source>
</evidence>
<feature type="transmembrane region" description="Helical" evidence="1">
    <location>
        <begin position="101"/>
        <end position="121"/>
    </location>
</feature>
<evidence type="ECO:0000256" key="1">
    <source>
        <dbReference type="SAM" id="Phobius"/>
    </source>
</evidence>
<feature type="domain" description="J" evidence="2">
    <location>
        <begin position="6"/>
        <end position="83"/>
    </location>
</feature>
<comment type="caution">
    <text evidence="3">The sequence shown here is derived from an EMBL/GenBank/DDBJ whole genome shotgun (WGS) entry which is preliminary data.</text>
</comment>
<evidence type="ECO:0000313" key="4">
    <source>
        <dbReference type="Proteomes" id="UP000673394"/>
    </source>
</evidence>
<dbReference type="RefSeq" id="WP_210655761.1">
    <property type="nucleotide sequence ID" value="NZ_JAGKSP010000001.1"/>
</dbReference>
<dbReference type="Proteomes" id="UP000673394">
    <property type="component" value="Unassembled WGS sequence"/>
</dbReference>
<dbReference type="InterPro" id="IPR001623">
    <property type="entry name" value="DnaJ_domain"/>
</dbReference>
<organism evidence="3 4">
    <name type="scientific">Paenibacillus lignilyticus</name>
    <dbReference type="NCBI Taxonomy" id="1172615"/>
    <lineage>
        <taxon>Bacteria</taxon>
        <taxon>Bacillati</taxon>
        <taxon>Bacillota</taxon>
        <taxon>Bacilli</taxon>
        <taxon>Bacillales</taxon>
        <taxon>Paenibacillaceae</taxon>
        <taxon>Paenibacillus</taxon>
    </lineage>
</organism>
<evidence type="ECO:0000313" key="3">
    <source>
        <dbReference type="EMBL" id="MBP3961969.1"/>
    </source>
</evidence>
<accession>A0ABS5C7P4</accession>
<dbReference type="EMBL" id="JAGKSP010000001">
    <property type="protein sequence ID" value="MBP3961969.1"/>
    <property type="molecule type" value="Genomic_DNA"/>
</dbReference>
<dbReference type="PROSITE" id="PS50076">
    <property type="entry name" value="DNAJ_2"/>
    <property type="match status" value="1"/>
</dbReference>
<keyword evidence="4" id="KW-1185">Reference proteome</keyword>
<dbReference type="Gene3D" id="3.40.190.10">
    <property type="entry name" value="Periplasmic binding protein-like II"/>
    <property type="match status" value="1"/>
</dbReference>
<protein>
    <submittedName>
        <fullName evidence="3">J domain-containing protein</fullName>
    </submittedName>
</protein>
<keyword evidence="1" id="KW-0472">Membrane</keyword>
<gene>
    <name evidence="3" type="ORF">I8J30_04540</name>
</gene>
<reference evidence="3 4" key="1">
    <citation type="submission" date="2021-04" db="EMBL/GenBank/DDBJ databases">
        <title>Paenibacillus sp. DLE-14 whole genome sequence.</title>
        <authorList>
            <person name="Ham Y.J."/>
        </authorList>
    </citation>
    <scope>NUCLEOTIDE SEQUENCE [LARGE SCALE GENOMIC DNA]</scope>
    <source>
        <strain evidence="3 4">DLE-14</strain>
    </source>
</reference>